<evidence type="ECO:0000313" key="3">
    <source>
        <dbReference type="Proteomes" id="UP000248795"/>
    </source>
</evidence>
<dbReference type="RefSeq" id="WP_111200142.1">
    <property type="nucleotide sequence ID" value="NZ_QKVK01000012.1"/>
</dbReference>
<organism evidence="2 3">
    <name type="scientific">Aestuariivirga litoralis</name>
    <dbReference type="NCBI Taxonomy" id="2650924"/>
    <lineage>
        <taxon>Bacteria</taxon>
        <taxon>Pseudomonadati</taxon>
        <taxon>Pseudomonadota</taxon>
        <taxon>Alphaproteobacteria</taxon>
        <taxon>Hyphomicrobiales</taxon>
        <taxon>Aestuariivirgaceae</taxon>
        <taxon>Aestuariivirga</taxon>
    </lineage>
</organism>
<gene>
    <name evidence="2" type="ORF">DK847_19075</name>
</gene>
<accession>A0A2W2BPH8</accession>
<dbReference type="EMBL" id="QKVK01000012">
    <property type="protein sequence ID" value="PZF75316.1"/>
    <property type="molecule type" value="Genomic_DNA"/>
</dbReference>
<dbReference type="Pfam" id="PF00596">
    <property type="entry name" value="Aldolase_II"/>
    <property type="match status" value="1"/>
</dbReference>
<evidence type="ECO:0000259" key="1">
    <source>
        <dbReference type="SMART" id="SM01007"/>
    </source>
</evidence>
<name>A0A2W2BPH8_9HYPH</name>
<evidence type="ECO:0000313" key="2">
    <source>
        <dbReference type="EMBL" id="PZF75316.1"/>
    </source>
</evidence>
<sequence>MVELDRLRQLSAKVGSDPLLVQAAGGNTSLKDGGVMWIKASGTWLKDAAARDIFVPLDHAAIMQGLAGNDPACESCTAFVRTDLNSTGLRPSIETTVHALMPQRVVVHVHCVNTIAWAIRADAEQRLAERLKGFDWAFIPYARPGLPLAGAIQARMRPGVDVLVLGNHGLAVAADTVEEAEALLDKVVTAVTRPVRAAAKVDRVALEKLSAGTSYRPAEMDETHALATDPLALKRGQHKVFYPDHVVFLGVGVATSFDGNPPLVAIPGLGVLIRDDAKPAIEPMGRCLADVMRRVAEDDPLVALTEDDVDRLVNWDAEKYRQTLKV</sequence>
<reference evidence="3" key="1">
    <citation type="submission" date="2018-06" db="EMBL/GenBank/DDBJ databases">
        <title>Aestuariibacter litoralis strain KCTC 52945T.</title>
        <authorList>
            <person name="Li X."/>
            <person name="Salam N."/>
            <person name="Li J.-L."/>
            <person name="Chen Y.-M."/>
            <person name="Yang Z.-W."/>
            <person name="Zhang L.-Y."/>
            <person name="Han M.-X."/>
            <person name="Xiao M."/>
            <person name="Li W.-J."/>
        </authorList>
    </citation>
    <scope>NUCLEOTIDE SEQUENCE [LARGE SCALE GENOMIC DNA]</scope>
    <source>
        <strain evidence="3">KCTC 52945</strain>
    </source>
</reference>
<keyword evidence="3" id="KW-1185">Reference proteome</keyword>
<comment type="caution">
    <text evidence="2">The sequence shown here is derived from an EMBL/GenBank/DDBJ whole genome shotgun (WGS) entry which is preliminary data.</text>
</comment>
<feature type="domain" description="Class II aldolase/adducin N-terminal" evidence="1">
    <location>
        <begin position="6"/>
        <end position="195"/>
    </location>
</feature>
<dbReference type="AlphaFoldDB" id="A0A2W2BPH8"/>
<dbReference type="Gene3D" id="3.40.225.10">
    <property type="entry name" value="Class II aldolase/adducin N-terminal domain"/>
    <property type="match status" value="1"/>
</dbReference>
<dbReference type="Proteomes" id="UP000248795">
    <property type="component" value="Unassembled WGS sequence"/>
</dbReference>
<proteinExistence type="predicted"/>
<dbReference type="SMART" id="SM01007">
    <property type="entry name" value="Aldolase_II"/>
    <property type="match status" value="1"/>
</dbReference>
<dbReference type="InterPro" id="IPR001303">
    <property type="entry name" value="Aldolase_II/adducin_N"/>
</dbReference>
<dbReference type="InterPro" id="IPR036409">
    <property type="entry name" value="Aldolase_II/adducin_N_sf"/>
</dbReference>
<dbReference type="SUPFAM" id="SSF53639">
    <property type="entry name" value="AraD/HMP-PK domain-like"/>
    <property type="match status" value="1"/>
</dbReference>
<protein>
    <submittedName>
        <fullName evidence="2">Class II aldolase</fullName>
    </submittedName>
</protein>